<dbReference type="EMBL" id="CP162551">
    <property type="protein sequence ID" value="XDI36268.1"/>
    <property type="molecule type" value="Genomic_DNA"/>
</dbReference>
<sequence length="44" mass="4895">MMSHTGDANKKKKDSNAINAQKNRQAEENARHGKHAASKEPDHL</sequence>
<feature type="compositionally biased region" description="Basic and acidic residues" evidence="1">
    <location>
        <begin position="24"/>
        <end position="44"/>
    </location>
</feature>
<dbReference type="InterPro" id="IPR025077">
    <property type="entry name" value="DUF3941"/>
</dbReference>
<organism evidence="2">
    <name type="scientific">Alkalihalophilus sp. As8PL</name>
    <dbReference type="NCBI Taxonomy" id="3237103"/>
    <lineage>
        <taxon>Bacteria</taxon>
        <taxon>Bacillati</taxon>
        <taxon>Bacillota</taxon>
        <taxon>Bacilli</taxon>
        <taxon>Bacillales</taxon>
        <taxon>Bacillaceae</taxon>
        <taxon>Alkalihalophilus</taxon>
    </lineage>
</organism>
<name>A0AB39BR79_9BACI</name>
<accession>A0AB39BR79</accession>
<evidence type="ECO:0000313" key="2">
    <source>
        <dbReference type="EMBL" id="XDI36268.1"/>
    </source>
</evidence>
<dbReference type="Pfam" id="PF13081">
    <property type="entry name" value="DUF3941"/>
    <property type="match status" value="1"/>
</dbReference>
<evidence type="ECO:0000256" key="1">
    <source>
        <dbReference type="SAM" id="MobiDB-lite"/>
    </source>
</evidence>
<reference evidence="2" key="1">
    <citation type="submission" date="2024-07" db="EMBL/GenBank/DDBJ databases">
        <title>Identification and characteristics of an arsenic-resistant bacterial isolate, which belongs to a novel species.</title>
        <authorList>
            <person name="Juszczyk A."/>
            <person name="Kowalczyk A."/>
            <person name="Was K."/>
            <person name="Kosowicz W."/>
            <person name="Budzyn A."/>
            <person name="Latowski D."/>
        </authorList>
    </citation>
    <scope>NUCLEOTIDE SEQUENCE</scope>
    <source>
        <strain evidence="2">As8PL</strain>
    </source>
</reference>
<dbReference type="RefSeq" id="WP_317122187.1">
    <property type="nucleotide sequence ID" value="NZ_CP162551.1"/>
</dbReference>
<dbReference type="AlphaFoldDB" id="A0AB39BR79"/>
<gene>
    <name evidence="2" type="ORF">AB3N04_16415</name>
</gene>
<feature type="region of interest" description="Disordered" evidence="1">
    <location>
        <begin position="1"/>
        <end position="44"/>
    </location>
</feature>
<protein>
    <submittedName>
        <fullName evidence="2">DUF3941 domain-containing protein</fullName>
    </submittedName>
</protein>
<proteinExistence type="predicted"/>